<dbReference type="AlphaFoldDB" id="A0A4R0XBZ5"/>
<organism evidence="1 2">
    <name type="scientific">Paraburkholderia steynii</name>
    <dbReference type="NCBI Taxonomy" id="1245441"/>
    <lineage>
        <taxon>Bacteria</taxon>
        <taxon>Pseudomonadati</taxon>
        <taxon>Pseudomonadota</taxon>
        <taxon>Betaproteobacteria</taxon>
        <taxon>Burkholderiales</taxon>
        <taxon>Burkholderiaceae</taxon>
        <taxon>Paraburkholderia</taxon>
    </lineage>
</organism>
<reference evidence="1 2" key="1">
    <citation type="submission" date="2017-02" db="EMBL/GenBank/DDBJ databases">
        <title>Paraburkholderia sophoroidis sp. nov. and Paraburkholderia steynii sp. nov. rhizobial symbionts of the fynbos legume Hypocalyptus sophoroides.</title>
        <authorList>
            <person name="Steenkamp E.T."/>
            <person name="Beukes C.W."/>
            <person name="Van Zyl E."/>
            <person name="Avontuur J."/>
            <person name="Chan W.Y."/>
            <person name="Hassen A."/>
            <person name="Palmer M."/>
            <person name="Mthombeni L."/>
            <person name="Phalane F."/>
            <person name="Sereme K."/>
            <person name="Venter S.N."/>
        </authorList>
    </citation>
    <scope>NUCLEOTIDE SEQUENCE [LARGE SCALE GENOMIC DNA]</scope>
    <source>
        <strain evidence="1 2">HC1.1ba</strain>
    </source>
</reference>
<gene>
    <name evidence="1" type="ORF">BZM27_40485</name>
</gene>
<evidence type="ECO:0000313" key="1">
    <source>
        <dbReference type="EMBL" id="TCG04497.1"/>
    </source>
</evidence>
<keyword evidence="2" id="KW-1185">Reference proteome</keyword>
<evidence type="ECO:0000313" key="2">
    <source>
        <dbReference type="Proteomes" id="UP000294200"/>
    </source>
</evidence>
<comment type="caution">
    <text evidence="1">The sequence shown here is derived from an EMBL/GenBank/DDBJ whole genome shotgun (WGS) entry which is preliminary data.</text>
</comment>
<name>A0A4R0XBZ5_9BURK</name>
<proteinExistence type="predicted"/>
<sequence>MVRKYPQLPLSDTLGERVYHLLASKQSLPEKGMVAGQAVASAIDEIFGTGPAIYNDIDDFVETTDWTAVTGDETLVSRLPDALTLSSTVLQGSGSQLEIEDYSLALVIINKDTYRFIQQGEDRGDCRCDRCVQSHRSCTIDGTFPECLRRVWKNNSEKHADWKEATTYIEMATSCFLSGVCTFDALSRDCCERC</sequence>
<accession>A0A4R0XBZ5</accession>
<protein>
    <submittedName>
        <fullName evidence="1">Uncharacterized protein</fullName>
    </submittedName>
</protein>
<dbReference type="Proteomes" id="UP000294200">
    <property type="component" value="Unassembled WGS sequence"/>
</dbReference>
<dbReference type="EMBL" id="MWML01000246">
    <property type="protein sequence ID" value="TCG04497.1"/>
    <property type="molecule type" value="Genomic_DNA"/>
</dbReference>